<organism evidence="2 3">
    <name type="scientific">Pristionchus entomophagus</name>
    <dbReference type="NCBI Taxonomy" id="358040"/>
    <lineage>
        <taxon>Eukaryota</taxon>
        <taxon>Metazoa</taxon>
        <taxon>Ecdysozoa</taxon>
        <taxon>Nematoda</taxon>
        <taxon>Chromadorea</taxon>
        <taxon>Rhabditida</taxon>
        <taxon>Rhabditina</taxon>
        <taxon>Diplogasteromorpha</taxon>
        <taxon>Diplogasteroidea</taxon>
        <taxon>Neodiplogasteridae</taxon>
        <taxon>Pristionchus</taxon>
    </lineage>
</organism>
<evidence type="ECO:0000313" key="3">
    <source>
        <dbReference type="Proteomes" id="UP001432027"/>
    </source>
</evidence>
<evidence type="ECO:0000313" key="2">
    <source>
        <dbReference type="EMBL" id="GMS80872.1"/>
    </source>
</evidence>
<name>A0AAV5SDU0_9BILA</name>
<dbReference type="AlphaFoldDB" id="A0AAV5SDU0"/>
<reference evidence="2" key="1">
    <citation type="submission" date="2023-10" db="EMBL/GenBank/DDBJ databases">
        <title>Genome assembly of Pristionchus species.</title>
        <authorList>
            <person name="Yoshida K."/>
            <person name="Sommer R.J."/>
        </authorList>
    </citation>
    <scope>NUCLEOTIDE SEQUENCE</scope>
    <source>
        <strain evidence="2">RS0144</strain>
    </source>
</reference>
<comment type="caution">
    <text evidence="2">The sequence shown here is derived from an EMBL/GenBank/DDBJ whole genome shotgun (WGS) entry which is preliminary data.</text>
</comment>
<sequence length="113" mass="12062">ELAQCLQEGLLKREATRLGTLGGVEHLGQVNLATLRLVTHRLAHSRLSRRPLPRNERSSGGDVRGGAIGHSRSGMSTVEKSIPNAMMAAMAIAHSKATMIQYHSPSRREGGGG</sequence>
<feature type="region of interest" description="Disordered" evidence="1">
    <location>
        <begin position="46"/>
        <end position="76"/>
    </location>
</feature>
<protein>
    <submittedName>
        <fullName evidence="2">Uncharacterized protein</fullName>
    </submittedName>
</protein>
<feature type="non-terminal residue" evidence="2">
    <location>
        <position position="113"/>
    </location>
</feature>
<accession>A0AAV5SDU0</accession>
<feature type="non-terminal residue" evidence="2">
    <location>
        <position position="1"/>
    </location>
</feature>
<dbReference type="EMBL" id="BTSX01000001">
    <property type="protein sequence ID" value="GMS80872.1"/>
    <property type="molecule type" value="Genomic_DNA"/>
</dbReference>
<dbReference type="Proteomes" id="UP001432027">
    <property type="component" value="Unassembled WGS sequence"/>
</dbReference>
<gene>
    <name evidence="2" type="ORF">PENTCL1PPCAC_3047</name>
</gene>
<evidence type="ECO:0000256" key="1">
    <source>
        <dbReference type="SAM" id="MobiDB-lite"/>
    </source>
</evidence>
<keyword evidence="3" id="KW-1185">Reference proteome</keyword>
<proteinExistence type="predicted"/>